<feature type="domain" description="GST N-terminal" evidence="1">
    <location>
        <begin position="31"/>
        <end position="114"/>
    </location>
</feature>
<evidence type="ECO:0000313" key="3">
    <source>
        <dbReference type="Proteomes" id="UP001596030"/>
    </source>
</evidence>
<evidence type="ECO:0000313" key="2">
    <source>
        <dbReference type="EMBL" id="MFC4539321.1"/>
    </source>
</evidence>
<dbReference type="Gene3D" id="3.40.30.10">
    <property type="entry name" value="Glutaredoxin"/>
    <property type="match status" value="1"/>
</dbReference>
<proteinExistence type="predicted"/>
<name>A0ABV9D1C8_9GAMM</name>
<sequence>MWHLISRLMKSEATAIERTAQAQQEVDRQAQYLALYHFEGCPFCTRVRRVLQRLNVELALHDINRDPEARQALITGGGKKTVPCLRIERDGAITWLYESRDIIDYLEKRFAAIE</sequence>
<dbReference type="InterPro" id="IPR036249">
    <property type="entry name" value="Thioredoxin-like_sf"/>
</dbReference>
<dbReference type="Proteomes" id="UP001596030">
    <property type="component" value="Unassembled WGS sequence"/>
</dbReference>
<dbReference type="EMBL" id="JBHSEU010000019">
    <property type="protein sequence ID" value="MFC4539321.1"/>
    <property type="molecule type" value="Genomic_DNA"/>
</dbReference>
<dbReference type="PROSITE" id="PS51354">
    <property type="entry name" value="GLUTAREDOXIN_2"/>
    <property type="match status" value="1"/>
</dbReference>
<gene>
    <name evidence="2" type="ORF">ACFO0U_11075</name>
</gene>
<accession>A0ABV9D1C8</accession>
<evidence type="ECO:0000259" key="1">
    <source>
        <dbReference type="PROSITE" id="PS50404"/>
    </source>
</evidence>
<dbReference type="Pfam" id="PF13417">
    <property type="entry name" value="GST_N_3"/>
    <property type="match status" value="1"/>
</dbReference>
<dbReference type="InterPro" id="IPR004045">
    <property type="entry name" value="Glutathione_S-Trfase_N"/>
</dbReference>
<reference evidence="3" key="1">
    <citation type="journal article" date="2019" name="Int. J. Syst. Evol. Microbiol.">
        <title>The Global Catalogue of Microorganisms (GCM) 10K type strain sequencing project: providing services to taxonomists for standard genome sequencing and annotation.</title>
        <authorList>
            <consortium name="The Broad Institute Genomics Platform"/>
            <consortium name="The Broad Institute Genome Sequencing Center for Infectious Disease"/>
            <person name="Wu L."/>
            <person name="Ma J."/>
        </authorList>
    </citation>
    <scope>NUCLEOTIDE SEQUENCE [LARGE SCALE GENOMIC DNA]</scope>
    <source>
        <strain evidence="3">CGMCC 1.12121</strain>
    </source>
</reference>
<comment type="caution">
    <text evidence="2">The sequence shown here is derived from an EMBL/GenBank/DDBJ whole genome shotgun (WGS) entry which is preliminary data.</text>
</comment>
<dbReference type="SUPFAM" id="SSF52833">
    <property type="entry name" value="Thioredoxin-like"/>
    <property type="match status" value="1"/>
</dbReference>
<dbReference type="PANTHER" id="PTHR45288">
    <property type="entry name" value="THIOREDOXIN FAMILY PROTEIN"/>
    <property type="match status" value="1"/>
</dbReference>
<dbReference type="RefSeq" id="WP_246976470.1">
    <property type="nucleotide sequence ID" value="NZ_JAKGAN010000011.1"/>
</dbReference>
<dbReference type="PANTHER" id="PTHR45288:SF2">
    <property type="entry name" value="THIOREDOXIN FAMILY PROTEIN"/>
    <property type="match status" value="1"/>
</dbReference>
<organism evidence="2 3">
    <name type="scientific">Chromohalobacter sarecensis</name>
    <dbReference type="NCBI Taxonomy" id="245294"/>
    <lineage>
        <taxon>Bacteria</taxon>
        <taxon>Pseudomonadati</taxon>
        <taxon>Pseudomonadota</taxon>
        <taxon>Gammaproteobacteria</taxon>
        <taxon>Oceanospirillales</taxon>
        <taxon>Halomonadaceae</taxon>
        <taxon>Chromohalobacter</taxon>
    </lineage>
</organism>
<dbReference type="InterPro" id="IPR011767">
    <property type="entry name" value="GLR_AS"/>
</dbReference>
<dbReference type="PROSITE" id="PS00195">
    <property type="entry name" value="GLUTAREDOXIN_1"/>
    <property type="match status" value="1"/>
</dbReference>
<dbReference type="PROSITE" id="PS50404">
    <property type="entry name" value="GST_NTER"/>
    <property type="match status" value="1"/>
</dbReference>
<protein>
    <submittedName>
        <fullName evidence="2">Glutaredoxin family protein</fullName>
    </submittedName>
</protein>
<keyword evidence="3" id="KW-1185">Reference proteome</keyword>